<keyword evidence="4" id="KW-0378">Hydrolase</keyword>
<keyword evidence="9" id="KW-1185">Reference proteome</keyword>
<name>A0A6J1Q224_9HYME</name>
<protein>
    <submittedName>
        <fullName evidence="10">Single-strand selective monofunctional uracil DNA glycosylase-like</fullName>
    </submittedName>
</protein>
<dbReference type="GO" id="GO:0003677">
    <property type="term" value="F:DNA binding"/>
    <property type="evidence" value="ECO:0007669"/>
    <property type="project" value="UniProtKB-KW"/>
</dbReference>
<dbReference type="PANTHER" id="PTHR13235">
    <property type="entry name" value="SINGLE-STRAND SELECTIVE MONOFUNCTIONAL URACIL DNA GLYCOSYLASE"/>
    <property type="match status" value="1"/>
</dbReference>
<organism evidence="9 10">
    <name type="scientific">Temnothorax curvispinosus</name>
    <dbReference type="NCBI Taxonomy" id="300111"/>
    <lineage>
        <taxon>Eukaryota</taxon>
        <taxon>Metazoa</taxon>
        <taxon>Ecdysozoa</taxon>
        <taxon>Arthropoda</taxon>
        <taxon>Hexapoda</taxon>
        <taxon>Insecta</taxon>
        <taxon>Pterygota</taxon>
        <taxon>Neoptera</taxon>
        <taxon>Endopterygota</taxon>
        <taxon>Hymenoptera</taxon>
        <taxon>Apocrita</taxon>
        <taxon>Aculeata</taxon>
        <taxon>Formicoidea</taxon>
        <taxon>Formicidae</taxon>
        <taxon>Myrmicinae</taxon>
        <taxon>Temnothorax</taxon>
    </lineage>
</organism>
<dbReference type="PANTHER" id="PTHR13235:SF2">
    <property type="entry name" value="SINGLE-STRAND SELECTIVE MONOFUNCTIONAL URACIL DNA GLYCOSYLASE"/>
    <property type="match status" value="1"/>
</dbReference>
<evidence type="ECO:0000256" key="6">
    <source>
        <dbReference type="ARBA" id="ARBA00023204"/>
    </source>
</evidence>
<evidence type="ECO:0000256" key="4">
    <source>
        <dbReference type="ARBA" id="ARBA00022801"/>
    </source>
</evidence>
<dbReference type="Gene3D" id="3.40.470.10">
    <property type="entry name" value="Uracil-DNA glycosylase-like domain"/>
    <property type="match status" value="1"/>
</dbReference>
<dbReference type="OrthoDB" id="408702at2759"/>
<dbReference type="GO" id="GO:0005634">
    <property type="term" value="C:nucleus"/>
    <property type="evidence" value="ECO:0007669"/>
    <property type="project" value="UniProtKB-SubCell"/>
</dbReference>
<dbReference type="InterPro" id="IPR005122">
    <property type="entry name" value="Uracil-DNA_glycosylase-like"/>
</dbReference>
<dbReference type="AlphaFoldDB" id="A0A6J1Q224"/>
<evidence type="ECO:0000313" key="9">
    <source>
        <dbReference type="Proteomes" id="UP000504618"/>
    </source>
</evidence>
<keyword evidence="6" id="KW-0234">DNA repair</keyword>
<dbReference type="GO" id="GO:0006284">
    <property type="term" value="P:base-excision repair"/>
    <property type="evidence" value="ECO:0007669"/>
    <property type="project" value="InterPro"/>
</dbReference>
<dbReference type="FunFam" id="3.40.470.10:FF:000005">
    <property type="entry name" value="Single-strand selective monofunctional uracil DNA glycosylase"/>
    <property type="match status" value="1"/>
</dbReference>
<dbReference type="GO" id="GO:0017065">
    <property type="term" value="F:single-strand selective uracil DNA N-glycosylase activity"/>
    <property type="evidence" value="ECO:0007669"/>
    <property type="project" value="InterPro"/>
</dbReference>
<dbReference type="Proteomes" id="UP000504618">
    <property type="component" value="Unplaced"/>
</dbReference>
<evidence type="ECO:0000313" key="10">
    <source>
        <dbReference type="RefSeq" id="XP_024875703.1"/>
    </source>
</evidence>
<evidence type="ECO:0000256" key="3">
    <source>
        <dbReference type="ARBA" id="ARBA00022763"/>
    </source>
</evidence>
<evidence type="ECO:0000256" key="1">
    <source>
        <dbReference type="ARBA" id="ARBA00004123"/>
    </source>
</evidence>
<dbReference type="InterPro" id="IPR036895">
    <property type="entry name" value="Uracil-DNA_glycosylase-like_sf"/>
</dbReference>
<dbReference type="SUPFAM" id="SSF52141">
    <property type="entry name" value="Uracil-DNA glycosylase-like"/>
    <property type="match status" value="1"/>
</dbReference>
<comment type="subcellular location">
    <subcellularLocation>
        <location evidence="1">Nucleus</location>
    </subcellularLocation>
</comment>
<keyword evidence="3" id="KW-0227">DNA damage</keyword>
<sequence>MLAREQKLSHDLQQISFPTSIEYIYTPLEYARETHAMYVRKYCTTTKKILFVGMNPGPWGMSQTGIPFGEINIVRDWLKISGPVGKPSKEHPKRKIQGFNGTRSDISGRRLWSLFRDLCKSPENFFRVAYVYNYCPIAFMDNKGRNITPVEIKGEEQKRLQNACDAALQDIIQLLKVKIVVGIGIYAEKRAQHVVQTGGLLVQVRGIRHPSLKVMNNHKWLEATRQRLNTLNLLKYFRQISPNP</sequence>
<evidence type="ECO:0000256" key="7">
    <source>
        <dbReference type="ARBA" id="ARBA00023242"/>
    </source>
</evidence>
<dbReference type="InterPro" id="IPR039134">
    <property type="entry name" value="SMUG1"/>
</dbReference>
<dbReference type="Pfam" id="PF03167">
    <property type="entry name" value="UDG"/>
    <property type="match status" value="1"/>
</dbReference>
<dbReference type="GeneID" id="112457063"/>
<dbReference type="RefSeq" id="XP_024875703.1">
    <property type="nucleotide sequence ID" value="XM_025019935.1"/>
</dbReference>
<keyword evidence="5" id="KW-0238">DNA-binding</keyword>
<comment type="similarity">
    <text evidence="2">Belongs to the uracil-DNA glycosylase (UDG) superfamily. SMUG1 family.</text>
</comment>
<dbReference type="GO" id="GO:0000703">
    <property type="term" value="F:oxidized pyrimidine nucleobase lesion DNA N-glycosylase activity"/>
    <property type="evidence" value="ECO:0007669"/>
    <property type="project" value="TreeGrafter"/>
</dbReference>
<dbReference type="CDD" id="cd19374">
    <property type="entry name" value="UDG-F3_SMUG1-like"/>
    <property type="match status" value="1"/>
</dbReference>
<evidence type="ECO:0000256" key="5">
    <source>
        <dbReference type="ARBA" id="ARBA00023125"/>
    </source>
</evidence>
<proteinExistence type="inferred from homology"/>
<accession>A0A6J1Q224</accession>
<keyword evidence="7" id="KW-0539">Nucleus</keyword>
<feature type="domain" description="Uracil-DNA glycosylase-like" evidence="8">
    <location>
        <begin position="42"/>
        <end position="217"/>
    </location>
</feature>
<evidence type="ECO:0000259" key="8">
    <source>
        <dbReference type="Pfam" id="PF03167"/>
    </source>
</evidence>
<evidence type="ECO:0000256" key="2">
    <source>
        <dbReference type="ARBA" id="ARBA00007889"/>
    </source>
</evidence>
<reference evidence="10" key="1">
    <citation type="submission" date="2025-08" db="UniProtKB">
        <authorList>
            <consortium name="RefSeq"/>
        </authorList>
    </citation>
    <scope>IDENTIFICATION</scope>
    <source>
        <tissue evidence="10">Whole body</tissue>
    </source>
</reference>
<gene>
    <name evidence="10" type="primary">LOC112457063</name>
</gene>